<gene>
    <name evidence="6" type="ORF">SAMN06297251_101158</name>
</gene>
<dbReference type="InterPro" id="IPR027417">
    <property type="entry name" value="P-loop_NTPase"/>
</dbReference>
<keyword evidence="2" id="KW-0813">Transport</keyword>
<dbReference type="PANTHER" id="PTHR42781:SF4">
    <property type="entry name" value="SPERMIDINE_PUTRESCINE IMPORT ATP-BINDING PROTEIN POTA"/>
    <property type="match status" value="1"/>
</dbReference>
<dbReference type="GO" id="GO:0016887">
    <property type="term" value="F:ATP hydrolysis activity"/>
    <property type="evidence" value="ECO:0007669"/>
    <property type="project" value="InterPro"/>
</dbReference>
<dbReference type="AlphaFoldDB" id="A0A1W1YDB6"/>
<dbReference type="SUPFAM" id="SSF52540">
    <property type="entry name" value="P-loop containing nucleoside triphosphate hydrolases"/>
    <property type="match status" value="1"/>
</dbReference>
<accession>A0A1W1YDB6</accession>
<protein>
    <submittedName>
        <fullName evidence="6">Sulfate transport system ATP-binding protein</fullName>
    </submittedName>
</protein>
<dbReference type="InterPro" id="IPR017871">
    <property type="entry name" value="ABC_transporter-like_CS"/>
</dbReference>
<dbReference type="RefSeq" id="WP_084407977.1">
    <property type="nucleotide sequence ID" value="NZ_FWXR01000001.1"/>
</dbReference>
<dbReference type="Pfam" id="PF00005">
    <property type="entry name" value="ABC_tran"/>
    <property type="match status" value="1"/>
</dbReference>
<dbReference type="InterPro" id="IPR003593">
    <property type="entry name" value="AAA+_ATPase"/>
</dbReference>
<evidence type="ECO:0000256" key="2">
    <source>
        <dbReference type="ARBA" id="ARBA00022448"/>
    </source>
</evidence>
<dbReference type="InterPro" id="IPR003439">
    <property type="entry name" value="ABC_transporter-like_ATP-bd"/>
</dbReference>
<evidence type="ECO:0000313" key="6">
    <source>
        <dbReference type="EMBL" id="SMC33821.1"/>
    </source>
</evidence>
<evidence type="ECO:0000259" key="5">
    <source>
        <dbReference type="PROSITE" id="PS50893"/>
    </source>
</evidence>
<dbReference type="STRING" id="937218.SAMN06297251_101158"/>
<reference evidence="6 7" key="1">
    <citation type="submission" date="2017-04" db="EMBL/GenBank/DDBJ databases">
        <authorList>
            <person name="Afonso C.L."/>
            <person name="Miller P.J."/>
            <person name="Scott M.A."/>
            <person name="Spackman E."/>
            <person name="Goraichik I."/>
            <person name="Dimitrov K.M."/>
            <person name="Suarez D.L."/>
            <person name="Swayne D.E."/>
        </authorList>
    </citation>
    <scope>NUCLEOTIDE SEQUENCE [LARGE SCALE GENOMIC DNA]</scope>
    <source>
        <strain evidence="6 7">CGMCC 1.10972</strain>
    </source>
</reference>
<dbReference type="SMART" id="SM00382">
    <property type="entry name" value="AAA"/>
    <property type="match status" value="1"/>
</dbReference>
<dbReference type="OrthoDB" id="9802264at2"/>
<dbReference type="PANTHER" id="PTHR42781">
    <property type="entry name" value="SPERMIDINE/PUTRESCINE IMPORT ATP-BINDING PROTEIN POTA"/>
    <property type="match status" value="1"/>
</dbReference>
<evidence type="ECO:0000256" key="3">
    <source>
        <dbReference type="ARBA" id="ARBA00022741"/>
    </source>
</evidence>
<dbReference type="InterPro" id="IPR050093">
    <property type="entry name" value="ABC_SmlMolc_Importer"/>
</dbReference>
<dbReference type="EMBL" id="FWXR01000001">
    <property type="protein sequence ID" value="SMC33821.1"/>
    <property type="molecule type" value="Genomic_DNA"/>
</dbReference>
<sequence>MSLEIDRVSKSFDGKSAVLGDVSLSVEDGEFLALLGPSGSGKTTLLNIISGLTAPDRGKLVLNDEDITSVPAARRRFGMVFQSYALFRHMSVADNIGFGLRVMDRAERPSKADRKARVEELLAMIDMAGLGDRYPAQLSGGQRQRVAMARALAISPRLLLLDEPFSALDALVRRDLRRSVRDLQQRVGVTAILVTHDQAEAFEVADRVAVMRDGAIEQIGTPDELRARPATPFVESFLGLGPTAPDWTI</sequence>
<dbReference type="Gene3D" id="3.40.50.300">
    <property type="entry name" value="P-loop containing nucleotide triphosphate hydrolases"/>
    <property type="match status" value="1"/>
</dbReference>
<proteinExistence type="inferred from homology"/>
<feature type="domain" description="ABC transporter" evidence="5">
    <location>
        <begin position="3"/>
        <end position="238"/>
    </location>
</feature>
<dbReference type="PROSITE" id="PS50893">
    <property type="entry name" value="ABC_TRANSPORTER_2"/>
    <property type="match status" value="1"/>
</dbReference>
<evidence type="ECO:0000256" key="1">
    <source>
        <dbReference type="ARBA" id="ARBA00005417"/>
    </source>
</evidence>
<evidence type="ECO:0000256" key="4">
    <source>
        <dbReference type="ARBA" id="ARBA00022840"/>
    </source>
</evidence>
<dbReference type="FunFam" id="3.40.50.300:FF:000425">
    <property type="entry name" value="Probable ABC transporter, ATP-binding subunit"/>
    <property type="match status" value="1"/>
</dbReference>
<keyword evidence="4 6" id="KW-0067">ATP-binding</keyword>
<dbReference type="PROSITE" id="PS00211">
    <property type="entry name" value="ABC_TRANSPORTER_1"/>
    <property type="match status" value="1"/>
</dbReference>
<dbReference type="Proteomes" id="UP000192656">
    <property type="component" value="Unassembled WGS sequence"/>
</dbReference>
<name>A0A1W1YDB6_9HYPH</name>
<dbReference type="GO" id="GO:0015697">
    <property type="term" value="P:quaternary ammonium group transport"/>
    <property type="evidence" value="ECO:0007669"/>
    <property type="project" value="UniProtKB-ARBA"/>
</dbReference>
<evidence type="ECO:0000313" key="7">
    <source>
        <dbReference type="Proteomes" id="UP000192656"/>
    </source>
</evidence>
<comment type="similarity">
    <text evidence="1">Belongs to the ABC transporter superfamily.</text>
</comment>
<keyword evidence="7" id="KW-1185">Reference proteome</keyword>
<dbReference type="GO" id="GO:0005524">
    <property type="term" value="F:ATP binding"/>
    <property type="evidence" value="ECO:0007669"/>
    <property type="project" value="UniProtKB-KW"/>
</dbReference>
<keyword evidence="3" id="KW-0547">Nucleotide-binding</keyword>
<organism evidence="6 7">
    <name type="scientific">Fulvimarina manganoxydans</name>
    <dbReference type="NCBI Taxonomy" id="937218"/>
    <lineage>
        <taxon>Bacteria</taxon>
        <taxon>Pseudomonadati</taxon>
        <taxon>Pseudomonadota</taxon>
        <taxon>Alphaproteobacteria</taxon>
        <taxon>Hyphomicrobiales</taxon>
        <taxon>Aurantimonadaceae</taxon>
        <taxon>Fulvimarina</taxon>
    </lineage>
</organism>